<feature type="transmembrane region" description="Helical" evidence="18">
    <location>
        <begin position="228"/>
        <end position="250"/>
    </location>
</feature>
<evidence type="ECO:0000256" key="15">
    <source>
        <dbReference type="ARBA" id="ARBA00023128"/>
    </source>
</evidence>
<comment type="subcellular location">
    <subcellularLocation>
        <location evidence="2 18">Mitochondrion inner membrane</location>
        <topology evidence="2 18">Multi-pass membrane protein</topology>
    </subcellularLocation>
</comment>
<evidence type="ECO:0000256" key="2">
    <source>
        <dbReference type="ARBA" id="ARBA00004448"/>
    </source>
</evidence>
<dbReference type="InterPro" id="IPR003917">
    <property type="entry name" value="NADH_UbQ_OxRdtase_chain2"/>
</dbReference>
<feature type="domain" description="NADH:quinone oxidoreductase/Mrp antiporter transmembrane" evidence="19">
    <location>
        <begin position="17"/>
        <end position="278"/>
    </location>
</feature>
<evidence type="ECO:0000256" key="12">
    <source>
        <dbReference type="ARBA" id="ARBA00022989"/>
    </source>
</evidence>
<keyword evidence="10 18" id="KW-1278">Translocase</keyword>
<feature type="transmembrane region" description="Helical" evidence="18">
    <location>
        <begin position="115"/>
        <end position="135"/>
    </location>
</feature>
<feature type="transmembrane region" description="Helical" evidence="18">
    <location>
        <begin position="142"/>
        <end position="159"/>
    </location>
</feature>
<keyword evidence="14 18" id="KW-0830">Ubiquinone</keyword>
<dbReference type="AlphaFoldDB" id="A0A346RII4"/>
<evidence type="ECO:0000256" key="13">
    <source>
        <dbReference type="ARBA" id="ARBA00023027"/>
    </source>
</evidence>
<organism evidence="20">
    <name type="scientific">Bostrichoidea sp. 4 KM-2017</name>
    <dbReference type="NCBI Taxonomy" id="2219278"/>
    <lineage>
        <taxon>Eukaryota</taxon>
        <taxon>Metazoa</taxon>
        <taxon>Ecdysozoa</taxon>
        <taxon>Arthropoda</taxon>
        <taxon>Hexapoda</taxon>
        <taxon>Insecta</taxon>
        <taxon>Pterygota</taxon>
        <taxon>Neoptera</taxon>
        <taxon>Endopterygota</taxon>
        <taxon>Coleoptera</taxon>
        <taxon>Polyphaga</taxon>
        <taxon>Bostrichiformia</taxon>
    </lineage>
</organism>
<evidence type="ECO:0000256" key="4">
    <source>
        <dbReference type="ARBA" id="ARBA00012944"/>
    </source>
</evidence>
<keyword evidence="8 18" id="KW-0812">Transmembrane</keyword>
<feature type="transmembrane region" description="Helical" evidence="18">
    <location>
        <begin position="76"/>
        <end position="95"/>
    </location>
</feature>
<comment type="function">
    <text evidence="18">Core subunit of the mitochondrial membrane respiratory chain NADH dehydrogenase (Complex I) which catalyzes electron transfer from NADH through the respiratory chain, using ubiquinone as an electron acceptor. Essential for the catalytic activity and assembly of complex I.</text>
</comment>
<keyword evidence="13 18" id="KW-0520">NAD</keyword>
<dbReference type="PRINTS" id="PR01436">
    <property type="entry name" value="NADHDHGNASE2"/>
</dbReference>
<evidence type="ECO:0000256" key="6">
    <source>
        <dbReference type="ARBA" id="ARBA00022448"/>
    </source>
</evidence>
<keyword evidence="7 18" id="KW-0679">Respiratory chain</keyword>
<evidence type="ECO:0000256" key="16">
    <source>
        <dbReference type="ARBA" id="ARBA00023136"/>
    </source>
</evidence>
<evidence type="ECO:0000256" key="11">
    <source>
        <dbReference type="ARBA" id="ARBA00022982"/>
    </source>
</evidence>
<keyword evidence="12 18" id="KW-1133">Transmembrane helix</keyword>
<evidence type="ECO:0000256" key="5">
    <source>
        <dbReference type="ARBA" id="ARBA00021008"/>
    </source>
</evidence>
<dbReference type="EC" id="7.1.1.2" evidence="4 18"/>
<feature type="transmembrane region" description="Helical" evidence="18">
    <location>
        <begin position="7"/>
        <end position="31"/>
    </location>
</feature>
<keyword evidence="16 18" id="KW-0472">Membrane</keyword>
<keyword evidence="15 18" id="KW-0496">Mitochondrion</keyword>
<feature type="transmembrane region" description="Helical" evidence="18">
    <location>
        <begin position="51"/>
        <end position="69"/>
    </location>
</feature>
<comment type="similarity">
    <text evidence="3 18">Belongs to the complex I subunit 2 family.</text>
</comment>
<evidence type="ECO:0000259" key="19">
    <source>
        <dbReference type="Pfam" id="PF00361"/>
    </source>
</evidence>
<dbReference type="GO" id="GO:0005743">
    <property type="term" value="C:mitochondrial inner membrane"/>
    <property type="evidence" value="ECO:0007669"/>
    <property type="project" value="UniProtKB-SubCell"/>
</dbReference>
<dbReference type="PANTHER" id="PTHR46552:SF1">
    <property type="entry name" value="NADH-UBIQUINONE OXIDOREDUCTASE CHAIN 2"/>
    <property type="match status" value="1"/>
</dbReference>
<evidence type="ECO:0000256" key="10">
    <source>
        <dbReference type="ARBA" id="ARBA00022967"/>
    </source>
</evidence>
<sequence length="331" mass="38957">MLFTISLILGTLIAISSYSWMGMWLGLEINLLSIIPLMNNMKIYVSSESSLKYFITQALASTILLYTIIMMSQMNYLNNLFMTSMMMIMNCSMFTKMGAAPFHFWFPEIMDGLTWMISFIILTWQKIAPMIITMMNISSIKLLLIIIITSMIIGSIMGLNQTSMRKILAYSSINHIGWMIMSFLMQFMLWLFYFMIYSLISLILILMMNHEKIFYLNQMMTMMKMNNLLKFSLNMNFMSLGGLPPFLGFIPKWLTLNLMLKNNLILMSLIMVLITLITLYYYIRIILSSLMMNNFQMLMFLNFKQKLWIYLMINWMNLMMLIILIMLINLT</sequence>
<evidence type="ECO:0000256" key="14">
    <source>
        <dbReference type="ARBA" id="ARBA00023075"/>
    </source>
</evidence>
<geneLocation type="mitochondrion" evidence="20"/>
<evidence type="ECO:0000313" key="20">
    <source>
        <dbReference type="EMBL" id="AXS65881.1"/>
    </source>
</evidence>
<dbReference type="Pfam" id="PF00361">
    <property type="entry name" value="Proton_antipo_M"/>
    <property type="match status" value="1"/>
</dbReference>
<feature type="transmembrane region" description="Helical" evidence="18">
    <location>
        <begin position="265"/>
        <end position="287"/>
    </location>
</feature>
<feature type="transmembrane region" description="Helical" evidence="18">
    <location>
        <begin position="179"/>
        <end position="207"/>
    </location>
</feature>
<evidence type="ECO:0000256" key="9">
    <source>
        <dbReference type="ARBA" id="ARBA00022792"/>
    </source>
</evidence>
<reference evidence="20" key="1">
    <citation type="journal article" date="2018" name="J. ISSAAS">
        <title>The contribution of mitochondrial metagenomics to large-scale data mining and phylogenetic analysis of Coleoptera.</title>
        <authorList>
            <person name="Miller K."/>
            <person name="Linard B."/>
            <person name="Motyka M."/>
            <person name="Bocek M."/>
            <person name="Vogler A.P."/>
        </authorList>
    </citation>
    <scope>NUCLEOTIDE SEQUENCE</scope>
</reference>
<comment type="catalytic activity">
    <reaction evidence="17 18">
        <text>a ubiquinone + NADH + 5 H(+)(in) = a ubiquinol + NAD(+) + 4 H(+)(out)</text>
        <dbReference type="Rhea" id="RHEA:29091"/>
        <dbReference type="Rhea" id="RHEA-COMP:9565"/>
        <dbReference type="Rhea" id="RHEA-COMP:9566"/>
        <dbReference type="ChEBI" id="CHEBI:15378"/>
        <dbReference type="ChEBI" id="CHEBI:16389"/>
        <dbReference type="ChEBI" id="CHEBI:17976"/>
        <dbReference type="ChEBI" id="CHEBI:57540"/>
        <dbReference type="ChEBI" id="CHEBI:57945"/>
        <dbReference type="EC" id="7.1.1.2"/>
    </reaction>
</comment>
<dbReference type="PANTHER" id="PTHR46552">
    <property type="entry name" value="NADH-UBIQUINONE OXIDOREDUCTASE CHAIN 2"/>
    <property type="match status" value="1"/>
</dbReference>
<evidence type="ECO:0000256" key="7">
    <source>
        <dbReference type="ARBA" id="ARBA00022660"/>
    </source>
</evidence>
<dbReference type="GO" id="GO:0008137">
    <property type="term" value="F:NADH dehydrogenase (ubiquinone) activity"/>
    <property type="evidence" value="ECO:0007669"/>
    <property type="project" value="UniProtKB-EC"/>
</dbReference>
<gene>
    <name evidence="20" type="primary">nad2</name>
</gene>
<evidence type="ECO:0000256" key="3">
    <source>
        <dbReference type="ARBA" id="ARBA00007012"/>
    </source>
</evidence>
<feature type="transmembrane region" description="Helical" evidence="18">
    <location>
        <begin position="307"/>
        <end position="328"/>
    </location>
</feature>
<evidence type="ECO:0000256" key="17">
    <source>
        <dbReference type="ARBA" id="ARBA00049551"/>
    </source>
</evidence>
<evidence type="ECO:0000256" key="18">
    <source>
        <dbReference type="RuleBase" id="RU003403"/>
    </source>
</evidence>
<name>A0A346RII4_9COLE</name>
<proteinExistence type="inferred from homology"/>
<comment type="function">
    <text evidence="1">Core subunit of the mitochondrial membrane respiratory chain NADH dehydrogenase (Complex I) that is believed to belong to the minimal assembly required for catalysis. Complex I functions in the transfer of electrons from NADH to the respiratory chain. The immediate electron acceptor for the enzyme is believed to be ubiquinone.</text>
</comment>
<accession>A0A346RII4</accession>
<keyword evidence="9 18" id="KW-0999">Mitochondrion inner membrane</keyword>
<evidence type="ECO:0000256" key="1">
    <source>
        <dbReference type="ARBA" id="ARBA00003257"/>
    </source>
</evidence>
<dbReference type="InterPro" id="IPR050175">
    <property type="entry name" value="Complex_I_Subunit_2"/>
</dbReference>
<dbReference type="GO" id="GO:0006120">
    <property type="term" value="P:mitochondrial electron transport, NADH to ubiquinone"/>
    <property type="evidence" value="ECO:0007669"/>
    <property type="project" value="InterPro"/>
</dbReference>
<dbReference type="EMBL" id="MG193449">
    <property type="protein sequence ID" value="AXS65881.1"/>
    <property type="molecule type" value="Genomic_DNA"/>
</dbReference>
<keyword evidence="11 18" id="KW-0249">Electron transport</keyword>
<keyword evidence="6" id="KW-0813">Transport</keyword>
<dbReference type="InterPro" id="IPR001750">
    <property type="entry name" value="ND/Mrp_TM"/>
</dbReference>
<evidence type="ECO:0000256" key="8">
    <source>
        <dbReference type="ARBA" id="ARBA00022692"/>
    </source>
</evidence>
<protein>
    <recommendedName>
        <fullName evidence="5 18">NADH-ubiquinone oxidoreductase chain 2</fullName>
        <ecNumber evidence="4 18">7.1.1.2</ecNumber>
    </recommendedName>
</protein>